<dbReference type="SUPFAM" id="SSF88713">
    <property type="entry name" value="Glycoside hydrolase/deacetylase"/>
    <property type="match status" value="1"/>
</dbReference>
<dbReference type="CDD" id="cd10931">
    <property type="entry name" value="CE4_u7"/>
    <property type="match status" value="1"/>
</dbReference>
<dbReference type="EMBL" id="ACLR01000176">
    <property type="protein sequence ID" value="EEK16563.1"/>
    <property type="molecule type" value="Genomic_DNA"/>
</dbReference>
<sequence length="463" mass="53807">MRHYEATEYILSFLLGDAIPLDISGKIRISRHAQMQRSPDYVAYCRPEEAKPYHRVVIVPSGFFDYEQYGRAESMPTLPLAEWHGMPLLFGEPREESLETPYGTRLIIYADLVASSYFLLSRYEEMYYRKRRDQHGRFPGRESLGYRAGFLERPLVDEYAAELRRLMSEIGLAVQPMEPGFSSVSLTHDLDQPYYSSGVRGFLRLLLKERLSLRAAYRNTFSRASEDLFFSYGRFLDWNVETQRKCASPVRTIFFIKTPSPHPLDKPNYTLRNHKIAAIMRLARRRKVEFGLHLNLYCSEHPDAVEAAKEELEKELGEPVTCSRHHYLAVREPEDYNALLGAGIYHDYSMSYADVAGFRLGTSRPVRFINPQSMVVTDLILHPLTVMDYTLHDEKYMHLDYAEAERVALAMIDQTYRYHGEVTLLFHNENLLLDDPHIYHTRLYRALLRQIIKLSPATDIVGL</sequence>
<comment type="caution">
    <text evidence="2">The sequence shown here is derived from an EMBL/GenBank/DDBJ whole genome shotgun (WGS) entry which is preliminary data.</text>
</comment>
<gene>
    <name evidence="2" type="ORF">PORUE0001_1329</name>
</gene>
<dbReference type="OrthoDB" id="5573484at2"/>
<dbReference type="STRING" id="596327.PORUE0001_1329"/>
<accession>C2MCL3</accession>
<dbReference type="GO" id="GO:0005975">
    <property type="term" value="P:carbohydrate metabolic process"/>
    <property type="evidence" value="ECO:0007669"/>
    <property type="project" value="InterPro"/>
</dbReference>
<dbReference type="eggNOG" id="COG0726">
    <property type="taxonomic scope" value="Bacteria"/>
</dbReference>
<dbReference type="RefSeq" id="WP_007365577.1">
    <property type="nucleotide sequence ID" value="NZ_ACLR01000176.1"/>
</dbReference>
<dbReference type="Gene3D" id="3.20.20.370">
    <property type="entry name" value="Glycoside hydrolase/deacetylase"/>
    <property type="match status" value="1"/>
</dbReference>
<dbReference type="InterPro" id="IPR011330">
    <property type="entry name" value="Glyco_hydro/deAcase_b/a-brl"/>
</dbReference>
<proteinExistence type="predicted"/>
<evidence type="ECO:0000313" key="2">
    <source>
        <dbReference type="EMBL" id="EEK16563.1"/>
    </source>
</evidence>
<dbReference type="InterPro" id="IPR054297">
    <property type="entry name" value="DUF7033"/>
</dbReference>
<keyword evidence="3" id="KW-1185">Reference proteome</keyword>
<organism evidence="2 3">
    <name type="scientific">Porphyromonas uenonis 60-3</name>
    <dbReference type="NCBI Taxonomy" id="596327"/>
    <lineage>
        <taxon>Bacteria</taxon>
        <taxon>Pseudomonadati</taxon>
        <taxon>Bacteroidota</taxon>
        <taxon>Bacteroidia</taxon>
        <taxon>Bacteroidales</taxon>
        <taxon>Porphyromonadaceae</taxon>
        <taxon>Porphyromonas</taxon>
    </lineage>
</organism>
<evidence type="ECO:0000313" key="3">
    <source>
        <dbReference type="Proteomes" id="UP000003303"/>
    </source>
</evidence>
<name>C2MCL3_9PORP</name>
<protein>
    <recommendedName>
        <fullName evidence="1">DUF7033 domain-containing protein</fullName>
    </recommendedName>
</protein>
<dbReference type="Proteomes" id="UP000003303">
    <property type="component" value="Unassembled WGS sequence"/>
</dbReference>
<dbReference type="AlphaFoldDB" id="C2MCL3"/>
<reference evidence="2 3" key="1">
    <citation type="submission" date="2009-04" db="EMBL/GenBank/DDBJ databases">
        <authorList>
            <person name="Sebastian Y."/>
            <person name="Madupu R."/>
            <person name="Durkin A.S."/>
            <person name="Torralba M."/>
            <person name="Methe B."/>
            <person name="Sutton G.G."/>
            <person name="Strausberg R.L."/>
            <person name="Nelson K.E."/>
        </authorList>
    </citation>
    <scope>NUCLEOTIDE SEQUENCE [LARGE SCALE GENOMIC DNA]</scope>
    <source>
        <strain evidence="2 3">60-3</strain>
    </source>
</reference>
<feature type="domain" description="DUF7033" evidence="1">
    <location>
        <begin position="109"/>
        <end position="195"/>
    </location>
</feature>
<evidence type="ECO:0000259" key="1">
    <source>
        <dbReference type="Pfam" id="PF23019"/>
    </source>
</evidence>
<dbReference type="Pfam" id="PF23019">
    <property type="entry name" value="DUF7033"/>
    <property type="match status" value="1"/>
</dbReference>